<dbReference type="AlphaFoldDB" id="A0A1M5ZLV9"/>
<organism evidence="2 3">
    <name type="scientific">Butyrivibrio fibrisolvens DSM 3071</name>
    <dbReference type="NCBI Taxonomy" id="1121131"/>
    <lineage>
        <taxon>Bacteria</taxon>
        <taxon>Bacillati</taxon>
        <taxon>Bacillota</taxon>
        <taxon>Clostridia</taxon>
        <taxon>Lachnospirales</taxon>
        <taxon>Lachnospiraceae</taxon>
        <taxon>Butyrivibrio</taxon>
    </lineage>
</organism>
<dbReference type="Pfam" id="PF00583">
    <property type="entry name" value="Acetyltransf_1"/>
    <property type="match status" value="1"/>
</dbReference>
<dbReference type="Gene3D" id="3.40.630.30">
    <property type="match status" value="1"/>
</dbReference>
<dbReference type="RefSeq" id="WP_073388069.1">
    <property type="nucleotide sequence ID" value="NZ_FQXK01000020.1"/>
</dbReference>
<accession>A0A1M5ZLV9</accession>
<dbReference type="PANTHER" id="PTHR13355:SF15">
    <property type="entry name" value="GCN5-RELATED N-ACETYLTRANSFERASE 3, CHLOROPLASTIC"/>
    <property type="match status" value="1"/>
</dbReference>
<evidence type="ECO:0000259" key="1">
    <source>
        <dbReference type="PROSITE" id="PS51186"/>
    </source>
</evidence>
<dbReference type="PROSITE" id="PS51186">
    <property type="entry name" value="GNAT"/>
    <property type="match status" value="1"/>
</dbReference>
<proteinExistence type="predicted"/>
<keyword evidence="2" id="KW-0687">Ribonucleoprotein</keyword>
<sequence>MEIRIATNDDIEYMMSSRLEMLKEVNSLDPDYQYSQSFVENSRSFFLDGQQTTVLALDGDRIAGCATMCYITLMPTFSHPTGKRAHLMNVYTAKDYRRQGIGMKMVSMLIDEAWNKGATEISLDATEDGRALYAKCGFTYSNECMVLVK</sequence>
<dbReference type="InterPro" id="IPR039143">
    <property type="entry name" value="GNPNAT1-like"/>
</dbReference>
<protein>
    <submittedName>
        <fullName evidence="2">Ribosomal protein S18 acetylase RimI</fullName>
    </submittedName>
</protein>
<dbReference type="Proteomes" id="UP000184278">
    <property type="component" value="Unassembled WGS sequence"/>
</dbReference>
<name>A0A1M5ZLV9_BUTFI</name>
<gene>
    <name evidence="2" type="ORF">SAMN02745229_02401</name>
</gene>
<dbReference type="GO" id="GO:0008080">
    <property type="term" value="F:N-acetyltransferase activity"/>
    <property type="evidence" value="ECO:0007669"/>
    <property type="project" value="TreeGrafter"/>
</dbReference>
<dbReference type="PANTHER" id="PTHR13355">
    <property type="entry name" value="GLUCOSAMINE 6-PHOSPHATE N-ACETYLTRANSFERASE"/>
    <property type="match status" value="1"/>
</dbReference>
<keyword evidence="3" id="KW-1185">Reference proteome</keyword>
<feature type="domain" description="N-acetyltransferase" evidence="1">
    <location>
        <begin position="1"/>
        <end position="149"/>
    </location>
</feature>
<keyword evidence="2" id="KW-0689">Ribosomal protein</keyword>
<dbReference type="GeneID" id="89510799"/>
<dbReference type="GO" id="GO:0005840">
    <property type="term" value="C:ribosome"/>
    <property type="evidence" value="ECO:0007669"/>
    <property type="project" value="UniProtKB-KW"/>
</dbReference>
<evidence type="ECO:0000313" key="2">
    <source>
        <dbReference type="EMBL" id="SHI25119.1"/>
    </source>
</evidence>
<dbReference type="STRING" id="1121131.SAMN02745229_02401"/>
<evidence type="ECO:0000313" key="3">
    <source>
        <dbReference type="Proteomes" id="UP000184278"/>
    </source>
</evidence>
<dbReference type="SUPFAM" id="SSF55729">
    <property type="entry name" value="Acyl-CoA N-acyltransferases (Nat)"/>
    <property type="match status" value="1"/>
</dbReference>
<dbReference type="InterPro" id="IPR000182">
    <property type="entry name" value="GNAT_dom"/>
</dbReference>
<dbReference type="OrthoDB" id="119498at2"/>
<dbReference type="CDD" id="cd04301">
    <property type="entry name" value="NAT_SF"/>
    <property type="match status" value="1"/>
</dbReference>
<reference evidence="3" key="1">
    <citation type="submission" date="2016-11" db="EMBL/GenBank/DDBJ databases">
        <authorList>
            <person name="Varghese N."/>
            <person name="Submissions S."/>
        </authorList>
    </citation>
    <scope>NUCLEOTIDE SEQUENCE [LARGE SCALE GENOMIC DNA]</scope>
    <source>
        <strain evidence="3">DSM 3071</strain>
    </source>
</reference>
<dbReference type="EMBL" id="FQXK01000020">
    <property type="protein sequence ID" value="SHI25119.1"/>
    <property type="molecule type" value="Genomic_DNA"/>
</dbReference>
<dbReference type="InterPro" id="IPR016181">
    <property type="entry name" value="Acyl_CoA_acyltransferase"/>
</dbReference>